<feature type="domain" description="Helicase ATP-binding" evidence="16">
    <location>
        <begin position="161"/>
        <end position="334"/>
    </location>
</feature>
<dbReference type="GO" id="GO:0004525">
    <property type="term" value="F:ribonuclease III activity"/>
    <property type="evidence" value="ECO:0007669"/>
    <property type="project" value="UniProtKB-ARBA"/>
</dbReference>
<evidence type="ECO:0000256" key="6">
    <source>
        <dbReference type="ARBA" id="ARBA00022741"/>
    </source>
</evidence>
<keyword evidence="10" id="KW-0460">Magnesium</keyword>
<dbReference type="GO" id="GO:0003723">
    <property type="term" value="F:RNA binding"/>
    <property type="evidence" value="ECO:0007669"/>
    <property type="project" value="UniProtKB-UniRule"/>
</dbReference>
<dbReference type="SUPFAM" id="SSF160374">
    <property type="entry name" value="RplX-like"/>
    <property type="match status" value="1"/>
</dbReference>
<dbReference type="Pfam" id="PF03368">
    <property type="entry name" value="Dicer_dimer"/>
    <property type="match status" value="1"/>
</dbReference>
<keyword evidence="6" id="KW-0547">Nucleotide-binding</keyword>
<keyword evidence="7" id="KW-0378">Hydrolase</keyword>
<dbReference type="InterPro" id="IPR027417">
    <property type="entry name" value="P-loop_NTPase"/>
</dbReference>
<dbReference type="Proteomes" id="UP001233999">
    <property type="component" value="Unassembled WGS sequence"/>
</dbReference>
<dbReference type="Pfam" id="PF04851">
    <property type="entry name" value="ResIII"/>
    <property type="match status" value="1"/>
</dbReference>
<dbReference type="Gene3D" id="3.10.20.10">
    <property type="match status" value="2"/>
</dbReference>
<evidence type="ECO:0000256" key="15">
    <source>
        <dbReference type="PROSITE-ProRule" id="PRU00657"/>
    </source>
</evidence>
<dbReference type="PANTHER" id="PTHR14074">
    <property type="entry name" value="HELICASE WITH DEATH DOMAIN-RELATED"/>
    <property type="match status" value="1"/>
</dbReference>
<reference evidence="19" key="1">
    <citation type="journal article" date="2023" name="IScience">
        <title>Live-bearing cockroach genome reveals convergent evolutionary mechanisms linked to viviparity in insects and beyond.</title>
        <authorList>
            <person name="Fouks B."/>
            <person name="Harrison M.C."/>
            <person name="Mikhailova A.A."/>
            <person name="Marchal E."/>
            <person name="English S."/>
            <person name="Carruthers M."/>
            <person name="Jennings E.C."/>
            <person name="Chiamaka E.L."/>
            <person name="Frigard R.A."/>
            <person name="Pippel M."/>
            <person name="Attardo G.M."/>
            <person name="Benoit J.B."/>
            <person name="Bornberg-Bauer E."/>
            <person name="Tobe S.S."/>
        </authorList>
    </citation>
    <scope>NUCLEOTIDE SEQUENCE</scope>
    <source>
        <strain evidence="19">Stay&amp;Tobe</strain>
    </source>
</reference>
<evidence type="ECO:0000256" key="11">
    <source>
        <dbReference type="ARBA" id="ARBA00022980"/>
    </source>
</evidence>
<dbReference type="Gene3D" id="3.30.160.380">
    <property type="entry name" value="Dicer dimerisation domain"/>
    <property type="match status" value="1"/>
</dbReference>
<dbReference type="HAMAP" id="MF_00273">
    <property type="entry name" value="Ribosomal_eL20"/>
    <property type="match status" value="1"/>
</dbReference>
<comment type="caution">
    <text evidence="19">The sequence shown here is derived from an EMBL/GenBank/DDBJ whole genome shotgun (WGS) entry which is preliminary data.</text>
</comment>
<evidence type="ECO:0000256" key="1">
    <source>
        <dbReference type="ARBA" id="ARBA00001936"/>
    </source>
</evidence>
<dbReference type="EMBL" id="JASPKZ010000802">
    <property type="protein sequence ID" value="KAJ9599534.1"/>
    <property type="molecule type" value="Genomic_DNA"/>
</dbReference>
<dbReference type="GO" id="GO:0046872">
    <property type="term" value="F:metal ion binding"/>
    <property type="evidence" value="ECO:0007669"/>
    <property type="project" value="UniProtKB-KW"/>
</dbReference>
<dbReference type="CDD" id="cd15903">
    <property type="entry name" value="Dicer_PBD"/>
    <property type="match status" value="1"/>
</dbReference>
<dbReference type="InterPro" id="IPR023573">
    <property type="entry name" value="Ribosomal_eL20_dom"/>
</dbReference>
<comment type="cofactor">
    <cofactor evidence="2">
        <name>Mg(2+)</name>
        <dbReference type="ChEBI" id="CHEBI:18420"/>
    </cofactor>
</comment>
<dbReference type="Gene3D" id="3.40.50.300">
    <property type="entry name" value="P-loop containing nucleotide triphosphate hydrolases"/>
    <property type="match status" value="2"/>
</dbReference>
<evidence type="ECO:0000256" key="10">
    <source>
        <dbReference type="ARBA" id="ARBA00022842"/>
    </source>
</evidence>
<dbReference type="InterPro" id="IPR038248">
    <property type="entry name" value="Dicer_dimer_sf"/>
</dbReference>
<dbReference type="CDD" id="cd18034">
    <property type="entry name" value="DEXHc_dicer"/>
    <property type="match status" value="1"/>
</dbReference>
<evidence type="ECO:0000256" key="5">
    <source>
        <dbReference type="ARBA" id="ARBA00022723"/>
    </source>
</evidence>
<feature type="domain" description="Helicase C-terminal" evidence="17">
    <location>
        <begin position="514"/>
        <end position="688"/>
    </location>
</feature>
<feature type="domain" description="Dicer dsRNA-binding fold" evidence="18">
    <location>
        <begin position="711"/>
        <end position="801"/>
    </location>
</feature>
<dbReference type="PANTHER" id="PTHR14074:SF16">
    <property type="entry name" value="ANTIVIRAL INNATE IMMUNE RESPONSE RECEPTOR RIG-I"/>
    <property type="match status" value="1"/>
</dbReference>
<evidence type="ECO:0000256" key="13">
    <source>
        <dbReference type="ARBA" id="ARBA00023274"/>
    </source>
</evidence>
<dbReference type="SMART" id="SM00490">
    <property type="entry name" value="HELICc"/>
    <property type="match status" value="1"/>
</dbReference>
<keyword evidence="9" id="KW-0067">ATP-binding</keyword>
<dbReference type="GO" id="GO:0003677">
    <property type="term" value="F:DNA binding"/>
    <property type="evidence" value="ECO:0007669"/>
    <property type="project" value="InterPro"/>
</dbReference>
<keyword evidence="13" id="KW-0687">Ribonucleoprotein</keyword>
<dbReference type="InterPro" id="IPR005034">
    <property type="entry name" value="Dicer_dimerisation"/>
</dbReference>
<dbReference type="InterPro" id="IPR014001">
    <property type="entry name" value="Helicase_ATP-bd"/>
</dbReference>
<evidence type="ECO:0000256" key="3">
    <source>
        <dbReference type="ARBA" id="ARBA00009362"/>
    </source>
</evidence>
<organism evidence="19 20">
    <name type="scientific">Diploptera punctata</name>
    <name type="common">Pacific beetle cockroach</name>
    <dbReference type="NCBI Taxonomy" id="6984"/>
    <lineage>
        <taxon>Eukaryota</taxon>
        <taxon>Metazoa</taxon>
        <taxon>Ecdysozoa</taxon>
        <taxon>Arthropoda</taxon>
        <taxon>Hexapoda</taxon>
        <taxon>Insecta</taxon>
        <taxon>Pterygota</taxon>
        <taxon>Neoptera</taxon>
        <taxon>Polyneoptera</taxon>
        <taxon>Dictyoptera</taxon>
        <taxon>Blattodea</taxon>
        <taxon>Blaberoidea</taxon>
        <taxon>Blaberidae</taxon>
        <taxon>Diplopterinae</taxon>
        <taxon>Diploptera</taxon>
    </lineage>
</organism>
<dbReference type="InterPro" id="IPR001650">
    <property type="entry name" value="Helicase_C-like"/>
</dbReference>
<dbReference type="GO" id="GO:1990904">
    <property type="term" value="C:ribonucleoprotein complex"/>
    <property type="evidence" value="ECO:0007669"/>
    <property type="project" value="UniProtKB-KW"/>
</dbReference>
<evidence type="ECO:0008006" key="21">
    <source>
        <dbReference type="Google" id="ProtNLM"/>
    </source>
</evidence>
<proteinExistence type="inferred from homology"/>
<keyword evidence="11" id="KW-0689">Ribosomal protein</keyword>
<evidence type="ECO:0000313" key="19">
    <source>
        <dbReference type="EMBL" id="KAJ9599534.1"/>
    </source>
</evidence>
<evidence type="ECO:0000256" key="8">
    <source>
        <dbReference type="ARBA" id="ARBA00022806"/>
    </source>
</evidence>
<dbReference type="PROSITE" id="PS51327">
    <property type="entry name" value="DICER_DSRBF"/>
    <property type="match status" value="1"/>
</dbReference>
<dbReference type="GO" id="GO:0006412">
    <property type="term" value="P:translation"/>
    <property type="evidence" value="ECO:0007669"/>
    <property type="project" value="InterPro"/>
</dbReference>
<keyword evidence="12" id="KW-0464">Manganese</keyword>
<dbReference type="InterPro" id="IPR048512">
    <property type="entry name" value="Dicer_platform"/>
</dbReference>
<dbReference type="InterPro" id="IPR048513">
    <property type="entry name" value="Dicer_PBD"/>
</dbReference>
<accession>A0AAD8ERN6</accession>
<evidence type="ECO:0000256" key="7">
    <source>
        <dbReference type="ARBA" id="ARBA00022801"/>
    </source>
</evidence>
<dbReference type="GO" id="GO:0030422">
    <property type="term" value="P:siRNA processing"/>
    <property type="evidence" value="ECO:0007669"/>
    <property type="project" value="UniProtKB-ARBA"/>
</dbReference>
<feature type="non-terminal residue" evidence="19">
    <location>
        <position position="1"/>
    </location>
</feature>
<dbReference type="Pfam" id="PF20931">
    <property type="entry name" value="Dicer_platform"/>
    <property type="match status" value="1"/>
</dbReference>
<dbReference type="GO" id="GO:0005524">
    <property type="term" value="F:ATP binding"/>
    <property type="evidence" value="ECO:0007669"/>
    <property type="project" value="UniProtKB-KW"/>
</dbReference>
<evidence type="ECO:0000259" key="18">
    <source>
        <dbReference type="PROSITE" id="PS51327"/>
    </source>
</evidence>
<dbReference type="InterPro" id="IPR028877">
    <property type="entry name" value="Ribosomal_eL20"/>
</dbReference>
<evidence type="ECO:0000256" key="14">
    <source>
        <dbReference type="ARBA" id="ARBA00035116"/>
    </source>
</evidence>
<dbReference type="SMART" id="SM00487">
    <property type="entry name" value="DEXDc"/>
    <property type="match status" value="1"/>
</dbReference>
<name>A0AAD8ERN6_DIPPU</name>
<keyword evidence="5" id="KW-0479">Metal-binding</keyword>
<evidence type="ECO:0000256" key="9">
    <source>
        <dbReference type="ARBA" id="ARBA00022840"/>
    </source>
</evidence>
<gene>
    <name evidence="19" type="ORF">L9F63_010006</name>
</gene>
<dbReference type="GO" id="GO:0003735">
    <property type="term" value="F:structural constituent of ribosome"/>
    <property type="evidence" value="ECO:0007669"/>
    <property type="project" value="InterPro"/>
</dbReference>
<dbReference type="SUPFAM" id="SSF52540">
    <property type="entry name" value="P-loop containing nucleoside triphosphate hydrolases"/>
    <property type="match status" value="1"/>
</dbReference>
<evidence type="ECO:0000256" key="12">
    <source>
        <dbReference type="ARBA" id="ARBA00023211"/>
    </source>
</evidence>
<dbReference type="Pfam" id="PF01775">
    <property type="entry name" value="Ribosomal_L18A"/>
    <property type="match status" value="1"/>
</dbReference>
<keyword evidence="4" id="KW-0540">Nuclease</keyword>
<dbReference type="PROSITE" id="PS51194">
    <property type="entry name" value="HELICASE_CTER"/>
    <property type="match status" value="1"/>
</dbReference>
<dbReference type="GO" id="GO:0004386">
    <property type="term" value="F:helicase activity"/>
    <property type="evidence" value="ECO:0007669"/>
    <property type="project" value="UniProtKB-KW"/>
</dbReference>
<evidence type="ECO:0000313" key="20">
    <source>
        <dbReference type="Proteomes" id="UP001233999"/>
    </source>
</evidence>
<dbReference type="Pfam" id="PF00271">
    <property type="entry name" value="Helicase_C"/>
    <property type="match status" value="1"/>
</dbReference>
<reference evidence="19" key="2">
    <citation type="submission" date="2023-05" db="EMBL/GenBank/DDBJ databases">
        <authorList>
            <person name="Fouks B."/>
        </authorList>
    </citation>
    <scope>NUCLEOTIDE SEQUENCE</scope>
    <source>
        <strain evidence="19">Stay&amp;Tobe</strain>
        <tissue evidence="19">Testes</tissue>
    </source>
</reference>
<evidence type="ECO:0000256" key="2">
    <source>
        <dbReference type="ARBA" id="ARBA00001946"/>
    </source>
</evidence>
<comment type="cofactor">
    <cofactor evidence="1">
        <name>Mn(2+)</name>
        <dbReference type="ChEBI" id="CHEBI:29035"/>
    </cofactor>
</comment>
<dbReference type="InterPro" id="IPR051363">
    <property type="entry name" value="RLR_Helicase"/>
</dbReference>
<evidence type="ECO:0000256" key="4">
    <source>
        <dbReference type="ARBA" id="ARBA00022722"/>
    </source>
</evidence>
<keyword evidence="8" id="KW-0347">Helicase</keyword>
<protein>
    <recommendedName>
        <fullName evidence="21">60S ribosomal protein L18a</fullName>
    </recommendedName>
</protein>
<dbReference type="GO" id="GO:0005840">
    <property type="term" value="C:ribosome"/>
    <property type="evidence" value="ECO:0007669"/>
    <property type="project" value="UniProtKB-KW"/>
</dbReference>
<dbReference type="PROSITE" id="PS51192">
    <property type="entry name" value="HELICASE_ATP_BIND_1"/>
    <property type="match status" value="1"/>
</dbReference>
<dbReference type="GO" id="GO:0005737">
    <property type="term" value="C:cytoplasm"/>
    <property type="evidence" value="ECO:0007669"/>
    <property type="project" value="TreeGrafter"/>
</dbReference>
<sequence>MKAKGELREFEVIGRKLPTEKEKVTPLYKMRIFAPDAIVAKSRFWYSSEIYKTPLKIKNFGIWLRYDSRSGTHNMYREYRDLSVSGAVTQCYRDMGARHRARAHSIQIIKVEQVKASNCRRPLVKQFHNSKIKFPLPKRIQQRMSEEEQDDFKARPYQEELMNIAKEKNTIIYLPTGSGKTFIAVMLIKEMSAGIEGGQRTFFMVNTVALVGQQAGYIQRHSRFAVGQYSGDMNVDYWTREKWKDELEKHQILVMTAQIFLNLLQHGYVNLSEVNLLIFDECHHAVNDQPMRQIMQKFEGCVPEFQPRVLGLTATLLNSNCRPGRVAAEVHGLETTFHSKVATCEDMADVCLREKLQTVEAYGLSKRRKEMLVETSGIRMVNTAIELVNSIAFDCDVLLVDVCPPNNARLLNENQSKTNKKLRNLLIDVLFHIEMLGMFGGSKACLAHIIQLERLRKKADDQQMKIVLSVLITTLTAMCLNISAKLFEDRMSNCSVEVQVRRYSSFKMLTLIEILSRYMTKEKEKFCTIVFVERRFTAKVLNLVLTALCKADEDLNHISPDFIVGFNNNPYNDTREGALEKKWCLDCLKRFQTGQTNVLIASDVLEEGMDIQKCNLVVKFDLPKNYRSYVQSKGRARHKTSWYIIMIPNQDNNFERKYRDFQETEQTLQRLLVGRTLERRGPTEEDIAFELYEQLVPPYTTACSSVSLASAIPLLNRYCSVLPQDLFTQLIPVWYIVTGANPSVCLYLPIASPLNDYIKGPEMPTKKLAKRAVALEACKRLHKIGELNDNLLPVGSKCEELDSAHLFPFFNNNNDNIEQVAPRGSKKRKQAYTKKFPEQLCKCRPKTDIAVFLHVIEMKPVYQKPDEENNRKLVFYNLLNSREGYAILCTKALPELCDFPIYMNVGEILIHVVQNASRVYLTYEQVEQLKSFNIMVFRKLLKLMKHFTIVDNEDKENSYFIVPTKKVFQCLEL</sequence>
<evidence type="ECO:0000259" key="16">
    <source>
        <dbReference type="PROSITE" id="PS51192"/>
    </source>
</evidence>
<comment type="similarity">
    <text evidence="3">Belongs to the eukaryotic ribosomal protein eL20 family.</text>
</comment>
<comment type="similarity">
    <text evidence="14 15">Belongs to the helicase family. Dicer subfamily.</text>
</comment>
<keyword evidence="20" id="KW-1185">Reference proteome</keyword>
<evidence type="ECO:0000259" key="17">
    <source>
        <dbReference type="PROSITE" id="PS51194"/>
    </source>
</evidence>
<dbReference type="InterPro" id="IPR006935">
    <property type="entry name" value="Helicase/UvrB_N"/>
</dbReference>
<keyword evidence="15" id="KW-0694">RNA-binding</keyword>
<dbReference type="FunFam" id="3.10.20.10:FF:000001">
    <property type="entry name" value="60S ribosomal protein L18a"/>
    <property type="match status" value="1"/>
</dbReference>
<dbReference type="AlphaFoldDB" id="A0AAD8ERN6"/>
<dbReference type="FunFam" id="3.40.50.300:FF:000628">
    <property type="entry name" value="Endoribonuclease Dicer"/>
    <property type="match status" value="1"/>
</dbReference>